<proteinExistence type="predicted"/>
<evidence type="ECO:0000313" key="1">
    <source>
        <dbReference type="EMBL" id="KXV76003.1"/>
    </source>
</evidence>
<protein>
    <submittedName>
        <fullName evidence="1">Uncharacterized protein</fullName>
    </submittedName>
</protein>
<reference evidence="1 2" key="1">
    <citation type="submission" date="2015-06" db="EMBL/GenBank/DDBJ databases">
        <title>Improved classification and identification of acetic acid bacteria using matrix-assisted laser desorption/ionization time-of-flight mass spectrometry; Gluconobacter nephelii and Gluconobacter uchimurae are later heterotypic synonyms of Gluconobacter japonicus and Gluconobacter oxydans, respectively.</title>
        <authorList>
            <person name="Li L."/>
            <person name="Cleenwerck I."/>
            <person name="De Vuyst L."/>
            <person name="Vandamme P."/>
        </authorList>
    </citation>
    <scope>NUCLEOTIDE SEQUENCE [LARGE SCALE GENOMIC DNA]</scope>
    <source>
        <strain evidence="1 2">LMG 1545</strain>
    </source>
</reference>
<dbReference type="AlphaFoldDB" id="A0A149V7U5"/>
<name>A0A149V7U5_9PROT</name>
<dbReference type="Proteomes" id="UP000075462">
    <property type="component" value="Unassembled WGS sequence"/>
</dbReference>
<evidence type="ECO:0000313" key="2">
    <source>
        <dbReference type="Proteomes" id="UP000075462"/>
    </source>
</evidence>
<sequence>MIDPIGYLFAGYPQIANIDRRASIKIGTVAYDGQAQDIQIKVLSRYQAGSGRSAAALRGQASSCCRQALTKENFAADILQAV</sequence>
<dbReference type="PATRIC" id="fig|178900.7.peg.2811"/>
<gene>
    <name evidence="1" type="ORF">AD954_13655</name>
</gene>
<comment type="caution">
    <text evidence="1">The sequence shown here is derived from an EMBL/GenBank/DDBJ whole genome shotgun (WGS) entry which is preliminary data.</text>
</comment>
<dbReference type="EMBL" id="LIAA01000067">
    <property type="protein sequence ID" value="KXV76003.1"/>
    <property type="molecule type" value="Genomic_DNA"/>
</dbReference>
<accession>A0A149V7U5</accession>
<dbReference type="RefSeq" id="WP_062274532.1">
    <property type="nucleotide sequence ID" value="NZ_LIAA01000067.1"/>
</dbReference>
<organism evidence="1 2">
    <name type="scientific">Acetobacter cerevisiae</name>
    <dbReference type="NCBI Taxonomy" id="178900"/>
    <lineage>
        <taxon>Bacteria</taxon>
        <taxon>Pseudomonadati</taxon>
        <taxon>Pseudomonadota</taxon>
        <taxon>Alphaproteobacteria</taxon>
        <taxon>Acetobacterales</taxon>
        <taxon>Acetobacteraceae</taxon>
        <taxon>Acetobacter</taxon>
    </lineage>
</organism>